<dbReference type="RefSeq" id="WP_246006208.1">
    <property type="nucleotide sequence ID" value="NZ_RKRA01000001.1"/>
</dbReference>
<reference evidence="2 3" key="1">
    <citation type="submission" date="2018-11" db="EMBL/GenBank/DDBJ databases">
        <title>Sequencing the genomes of 1000 actinobacteria strains.</title>
        <authorList>
            <person name="Klenk H.-P."/>
        </authorList>
    </citation>
    <scope>NUCLEOTIDE SEQUENCE [LARGE SCALE GENOMIC DNA]</scope>
    <source>
        <strain evidence="2 3">DSM 14418</strain>
    </source>
</reference>
<proteinExistence type="predicted"/>
<dbReference type="EMBL" id="RKRA01000001">
    <property type="protein sequence ID" value="RPF28982.1"/>
    <property type="molecule type" value="Genomic_DNA"/>
</dbReference>
<dbReference type="InterPro" id="IPR016181">
    <property type="entry name" value="Acyl_CoA_acyltransferase"/>
</dbReference>
<organism evidence="2 3">
    <name type="scientific">Georgenia muralis</name>
    <dbReference type="NCBI Taxonomy" id="154117"/>
    <lineage>
        <taxon>Bacteria</taxon>
        <taxon>Bacillati</taxon>
        <taxon>Actinomycetota</taxon>
        <taxon>Actinomycetes</taxon>
        <taxon>Micrococcales</taxon>
        <taxon>Bogoriellaceae</taxon>
        <taxon>Georgenia</taxon>
    </lineage>
</organism>
<comment type="caution">
    <text evidence="2">The sequence shown here is derived from an EMBL/GenBank/DDBJ whole genome shotgun (WGS) entry which is preliminary data.</text>
</comment>
<sequence>MTDVVDLRPITDDDATLLVVATAGNLSWSGQHFTEADVRTRPEFRHYTRLVGSRGDFGFVALRAGVPVGVGWALFLPADDPGYGFVDGAIPEISLWVRADARGSGVGRMLLRRLQHEAVLKRIPKLSLSVEEGNRAARLYAAEGFVPVVGREDDGVMLWSGEAAVGTPRSR</sequence>
<evidence type="ECO:0000313" key="2">
    <source>
        <dbReference type="EMBL" id="RPF28982.1"/>
    </source>
</evidence>
<dbReference type="Proteomes" id="UP000280726">
    <property type="component" value="Unassembled WGS sequence"/>
</dbReference>
<dbReference type="InterPro" id="IPR000182">
    <property type="entry name" value="GNAT_dom"/>
</dbReference>
<evidence type="ECO:0000259" key="1">
    <source>
        <dbReference type="PROSITE" id="PS51186"/>
    </source>
</evidence>
<keyword evidence="3" id="KW-1185">Reference proteome</keyword>
<protein>
    <submittedName>
        <fullName evidence="2">Ribosomal protein S18 acetylase RimI-like enzyme</fullName>
    </submittedName>
</protein>
<dbReference type="SUPFAM" id="SSF55729">
    <property type="entry name" value="Acyl-CoA N-acyltransferases (Nat)"/>
    <property type="match status" value="1"/>
</dbReference>
<keyword evidence="2" id="KW-0689">Ribosomal protein</keyword>
<name>A0A3N4ZU10_9MICO</name>
<dbReference type="GO" id="GO:0016747">
    <property type="term" value="F:acyltransferase activity, transferring groups other than amino-acyl groups"/>
    <property type="evidence" value="ECO:0007669"/>
    <property type="project" value="InterPro"/>
</dbReference>
<dbReference type="CDD" id="cd04301">
    <property type="entry name" value="NAT_SF"/>
    <property type="match status" value="1"/>
</dbReference>
<keyword evidence="2" id="KW-0687">Ribonucleoprotein</keyword>
<feature type="domain" description="N-acetyltransferase" evidence="1">
    <location>
        <begin position="5"/>
        <end position="162"/>
    </location>
</feature>
<dbReference type="GO" id="GO:0005840">
    <property type="term" value="C:ribosome"/>
    <property type="evidence" value="ECO:0007669"/>
    <property type="project" value="UniProtKB-KW"/>
</dbReference>
<accession>A0A3N4ZU10</accession>
<gene>
    <name evidence="2" type="ORF">EDD32_3533</name>
</gene>
<dbReference type="AlphaFoldDB" id="A0A3N4ZU10"/>
<evidence type="ECO:0000313" key="3">
    <source>
        <dbReference type="Proteomes" id="UP000280726"/>
    </source>
</evidence>
<dbReference type="Pfam" id="PF00583">
    <property type="entry name" value="Acetyltransf_1"/>
    <property type="match status" value="1"/>
</dbReference>
<dbReference type="Gene3D" id="3.40.630.30">
    <property type="match status" value="1"/>
</dbReference>
<dbReference type="PROSITE" id="PS51186">
    <property type="entry name" value="GNAT"/>
    <property type="match status" value="1"/>
</dbReference>